<evidence type="ECO:0000256" key="1">
    <source>
        <dbReference type="SAM" id="SignalP"/>
    </source>
</evidence>
<name>A0A4Y8SA09_9SPHI</name>
<dbReference type="RefSeq" id="WP_133233586.1">
    <property type="nucleotide sequence ID" value="NZ_SOZE01000022.1"/>
</dbReference>
<comment type="caution">
    <text evidence="2">The sequence shown here is derived from an EMBL/GenBank/DDBJ whole genome shotgun (WGS) entry which is preliminary data.</text>
</comment>
<gene>
    <name evidence="2" type="ORF">E2R66_19215</name>
</gene>
<protein>
    <recommendedName>
        <fullName evidence="4">Lipocalin-like domain-containing protein</fullName>
    </recommendedName>
</protein>
<keyword evidence="3" id="KW-1185">Reference proteome</keyword>
<sequence>MKRRFTYLLPLLTIVIALLGSCAPNKPSDPVPNPNGTFAGEFRRLHRSTGASKIDTLKANISVTLNSDFTYKVTGDTSTVHAGSIGLWNISANSIKFQDNTYSATSTIRKVRLFGEYDYAYDGTSLKIAVNSVDTLSLQYDLKRVN</sequence>
<accession>A0A4Y8SA09</accession>
<reference evidence="2 3" key="1">
    <citation type="journal article" date="2017" name="Int. J. Syst. Evol. Microbiol.">
        <title>Mucilaginibacterpsychrotolerans sp. nov., isolated from peatlands.</title>
        <authorList>
            <person name="Deng Y."/>
            <person name="Shen L."/>
            <person name="Xu B."/>
            <person name="Liu Y."/>
            <person name="Gu Z."/>
            <person name="Liu H."/>
            <person name="Zhou Y."/>
        </authorList>
    </citation>
    <scope>NUCLEOTIDE SEQUENCE [LARGE SCALE GENOMIC DNA]</scope>
    <source>
        <strain evidence="2 3">NH7-4</strain>
    </source>
</reference>
<dbReference type="OrthoDB" id="794725at2"/>
<evidence type="ECO:0000313" key="3">
    <source>
        <dbReference type="Proteomes" id="UP000297540"/>
    </source>
</evidence>
<dbReference type="AlphaFoldDB" id="A0A4Y8SA09"/>
<feature type="signal peptide" evidence="1">
    <location>
        <begin position="1"/>
        <end position="23"/>
    </location>
</feature>
<dbReference type="Proteomes" id="UP000297540">
    <property type="component" value="Unassembled WGS sequence"/>
</dbReference>
<evidence type="ECO:0000313" key="2">
    <source>
        <dbReference type="EMBL" id="TFF35387.1"/>
    </source>
</evidence>
<proteinExistence type="predicted"/>
<evidence type="ECO:0008006" key="4">
    <source>
        <dbReference type="Google" id="ProtNLM"/>
    </source>
</evidence>
<dbReference type="EMBL" id="SOZE01000022">
    <property type="protein sequence ID" value="TFF35387.1"/>
    <property type="molecule type" value="Genomic_DNA"/>
</dbReference>
<organism evidence="2 3">
    <name type="scientific">Mucilaginibacter psychrotolerans</name>
    <dbReference type="NCBI Taxonomy" id="1524096"/>
    <lineage>
        <taxon>Bacteria</taxon>
        <taxon>Pseudomonadati</taxon>
        <taxon>Bacteroidota</taxon>
        <taxon>Sphingobacteriia</taxon>
        <taxon>Sphingobacteriales</taxon>
        <taxon>Sphingobacteriaceae</taxon>
        <taxon>Mucilaginibacter</taxon>
    </lineage>
</organism>
<dbReference type="PROSITE" id="PS51257">
    <property type="entry name" value="PROKAR_LIPOPROTEIN"/>
    <property type="match status" value="1"/>
</dbReference>
<keyword evidence="1" id="KW-0732">Signal</keyword>
<feature type="chain" id="PRO_5021333061" description="Lipocalin-like domain-containing protein" evidence="1">
    <location>
        <begin position="24"/>
        <end position="146"/>
    </location>
</feature>